<dbReference type="CDD" id="cd02440">
    <property type="entry name" value="AdoMet_MTases"/>
    <property type="match status" value="1"/>
</dbReference>
<keyword evidence="3" id="KW-1185">Reference proteome</keyword>
<keyword evidence="2" id="KW-0489">Methyltransferase</keyword>
<feature type="domain" description="Methyltransferase type 11" evidence="1">
    <location>
        <begin position="63"/>
        <end position="166"/>
    </location>
</feature>
<keyword evidence="2" id="KW-0808">Transferase</keyword>
<dbReference type="GO" id="GO:0008757">
    <property type="term" value="F:S-adenosylmethionine-dependent methyltransferase activity"/>
    <property type="evidence" value="ECO:0007669"/>
    <property type="project" value="InterPro"/>
</dbReference>
<dbReference type="EMBL" id="WOFH01000006">
    <property type="protein sequence ID" value="MUN38568.1"/>
    <property type="molecule type" value="Genomic_DNA"/>
</dbReference>
<proteinExistence type="predicted"/>
<gene>
    <name evidence="2" type="ORF">GNZ18_18435</name>
</gene>
<dbReference type="InterPro" id="IPR013216">
    <property type="entry name" value="Methyltransf_11"/>
</dbReference>
<dbReference type="PANTHER" id="PTHR42912">
    <property type="entry name" value="METHYLTRANSFERASE"/>
    <property type="match status" value="1"/>
</dbReference>
<dbReference type="InterPro" id="IPR050508">
    <property type="entry name" value="Methyltransf_Superfamily"/>
</dbReference>
<name>A0A7K1L295_9ACTN</name>
<protein>
    <submittedName>
        <fullName evidence="2">Methyltransferase domain-containing protein</fullName>
    </submittedName>
</protein>
<reference evidence="2 3" key="1">
    <citation type="submission" date="2019-11" db="EMBL/GenBank/DDBJ databases">
        <authorList>
            <person name="Cao P."/>
        </authorList>
    </citation>
    <scope>NUCLEOTIDE SEQUENCE [LARGE SCALE GENOMIC DNA]</scope>
    <source>
        <strain evidence="2 3">NEAU-AAG5</strain>
    </source>
</reference>
<organism evidence="2 3">
    <name type="scientific">Actinomadura litoris</name>
    <dbReference type="NCBI Taxonomy" id="2678616"/>
    <lineage>
        <taxon>Bacteria</taxon>
        <taxon>Bacillati</taxon>
        <taxon>Actinomycetota</taxon>
        <taxon>Actinomycetes</taxon>
        <taxon>Streptosporangiales</taxon>
        <taxon>Thermomonosporaceae</taxon>
        <taxon>Actinomadura</taxon>
    </lineage>
</organism>
<sequence>MPWEGELVDDRARAIADMTRRRWENNSAYWVKVIREGRDRYRTELTDRAVLEAVGECAGERVLDAGCGEGYLARTLAARGARVVGVDVCQGLIDAAWGLVDAAGSPPSAAPGGSLSFTCASVDDMPLADGLFDLVVCNHLFSHLHDPTGAIKEFGRVLRPGGRLIILTLHPCFYVKDSELGALTSVPAAQYFVTRGVDQHFVVDGMVSPSMITSWLRPLEYYSGTLRDAGFVITDLREPHPTEEQLDHDPWWHKGFPSAMFILLTAERR</sequence>
<evidence type="ECO:0000259" key="1">
    <source>
        <dbReference type="Pfam" id="PF08241"/>
    </source>
</evidence>
<dbReference type="AlphaFoldDB" id="A0A7K1L295"/>
<dbReference type="Proteomes" id="UP000432015">
    <property type="component" value="Unassembled WGS sequence"/>
</dbReference>
<dbReference type="Pfam" id="PF08241">
    <property type="entry name" value="Methyltransf_11"/>
    <property type="match status" value="1"/>
</dbReference>
<dbReference type="InterPro" id="IPR029063">
    <property type="entry name" value="SAM-dependent_MTases_sf"/>
</dbReference>
<evidence type="ECO:0000313" key="2">
    <source>
        <dbReference type="EMBL" id="MUN38568.1"/>
    </source>
</evidence>
<dbReference type="SUPFAM" id="SSF53335">
    <property type="entry name" value="S-adenosyl-L-methionine-dependent methyltransferases"/>
    <property type="match status" value="1"/>
</dbReference>
<dbReference type="Gene3D" id="3.40.50.150">
    <property type="entry name" value="Vaccinia Virus protein VP39"/>
    <property type="match status" value="1"/>
</dbReference>
<evidence type="ECO:0000313" key="3">
    <source>
        <dbReference type="Proteomes" id="UP000432015"/>
    </source>
</evidence>
<comment type="caution">
    <text evidence="2">The sequence shown here is derived from an EMBL/GenBank/DDBJ whole genome shotgun (WGS) entry which is preliminary data.</text>
</comment>
<dbReference type="GO" id="GO:0032259">
    <property type="term" value="P:methylation"/>
    <property type="evidence" value="ECO:0007669"/>
    <property type="project" value="UniProtKB-KW"/>
</dbReference>
<dbReference type="PANTHER" id="PTHR42912:SF93">
    <property type="entry name" value="N6-ADENOSINE-METHYLTRANSFERASE TMT1A"/>
    <property type="match status" value="1"/>
</dbReference>
<accession>A0A7K1L295</accession>